<evidence type="ECO:0000313" key="1">
    <source>
        <dbReference type="EMBL" id="KIJ25358.1"/>
    </source>
</evidence>
<proteinExistence type="predicted"/>
<accession>A0A0C9T8L8</accession>
<dbReference type="HOGENOM" id="CLU_2984780_0_0_1"/>
<feature type="non-terminal residue" evidence="1">
    <location>
        <position position="58"/>
    </location>
</feature>
<dbReference type="EMBL" id="KN837139">
    <property type="protein sequence ID" value="KIJ41044.1"/>
    <property type="molecule type" value="Genomic_DNA"/>
</dbReference>
<name>A0A0C9T8L8_SPHS4</name>
<protein>
    <submittedName>
        <fullName evidence="1">Uncharacterized protein</fullName>
    </submittedName>
</protein>
<dbReference type="Proteomes" id="UP000054279">
    <property type="component" value="Unassembled WGS sequence"/>
</dbReference>
<evidence type="ECO:0000313" key="2">
    <source>
        <dbReference type="EMBL" id="KIJ41044.1"/>
    </source>
</evidence>
<keyword evidence="3" id="KW-1185">Reference proteome</keyword>
<organism evidence="1 3">
    <name type="scientific">Sphaerobolus stellatus (strain SS14)</name>
    <dbReference type="NCBI Taxonomy" id="990650"/>
    <lineage>
        <taxon>Eukaryota</taxon>
        <taxon>Fungi</taxon>
        <taxon>Dikarya</taxon>
        <taxon>Basidiomycota</taxon>
        <taxon>Agaricomycotina</taxon>
        <taxon>Agaricomycetes</taxon>
        <taxon>Phallomycetidae</taxon>
        <taxon>Geastrales</taxon>
        <taxon>Sphaerobolaceae</taxon>
        <taxon>Sphaerobolus</taxon>
    </lineage>
</organism>
<dbReference type="AlphaFoldDB" id="A0A0C9T8L8"/>
<gene>
    <name evidence="2" type="ORF">M422DRAFT_31930</name>
    <name evidence="1" type="ORF">M422DRAFT_38801</name>
</gene>
<evidence type="ECO:0000313" key="3">
    <source>
        <dbReference type="Proteomes" id="UP000054279"/>
    </source>
</evidence>
<dbReference type="EMBL" id="KN837419">
    <property type="protein sequence ID" value="KIJ25358.1"/>
    <property type="molecule type" value="Genomic_DNA"/>
</dbReference>
<sequence>MNGVETTKRKTYQKESSWYKYYVSQIVSSKFRILRNTPTLTTASLKLPPSVQVSISRL</sequence>
<reference evidence="1 3" key="1">
    <citation type="submission" date="2014-06" db="EMBL/GenBank/DDBJ databases">
        <title>Evolutionary Origins and Diversification of the Mycorrhizal Mutualists.</title>
        <authorList>
            <consortium name="DOE Joint Genome Institute"/>
            <consortium name="Mycorrhizal Genomics Consortium"/>
            <person name="Kohler A."/>
            <person name="Kuo A."/>
            <person name="Nagy L.G."/>
            <person name="Floudas D."/>
            <person name="Copeland A."/>
            <person name="Barry K.W."/>
            <person name="Cichocki N."/>
            <person name="Veneault-Fourrey C."/>
            <person name="LaButti K."/>
            <person name="Lindquist E.A."/>
            <person name="Lipzen A."/>
            <person name="Lundell T."/>
            <person name="Morin E."/>
            <person name="Murat C."/>
            <person name="Riley R."/>
            <person name="Ohm R."/>
            <person name="Sun H."/>
            <person name="Tunlid A."/>
            <person name="Henrissat B."/>
            <person name="Grigoriev I.V."/>
            <person name="Hibbett D.S."/>
            <person name="Martin F."/>
        </authorList>
    </citation>
    <scope>NUCLEOTIDE SEQUENCE [LARGE SCALE GENOMIC DNA]</scope>
    <source>
        <strain evidence="1 3">SS14</strain>
    </source>
</reference>